<organism evidence="2 3">
    <name type="scientific">Strigamia maritima</name>
    <name type="common">European centipede</name>
    <name type="synonym">Geophilus maritimus</name>
    <dbReference type="NCBI Taxonomy" id="126957"/>
    <lineage>
        <taxon>Eukaryota</taxon>
        <taxon>Metazoa</taxon>
        <taxon>Ecdysozoa</taxon>
        <taxon>Arthropoda</taxon>
        <taxon>Myriapoda</taxon>
        <taxon>Chilopoda</taxon>
        <taxon>Pleurostigmophora</taxon>
        <taxon>Geophilomorpha</taxon>
        <taxon>Linotaeniidae</taxon>
        <taxon>Strigamia</taxon>
    </lineage>
</organism>
<keyword evidence="1" id="KW-0732">Signal</keyword>
<evidence type="ECO:0000313" key="2">
    <source>
        <dbReference type="EnsemblMetazoa" id="SMAR009361-PA"/>
    </source>
</evidence>
<reference evidence="2" key="2">
    <citation type="submission" date="2015-02" db="UniProtKB">
        <authorList>
            <consortium name="EnsemblMetazoa"/>
        </authorList>
    </citation>
    <scope>IDENTIFICATION</scope>
</reference>
<reference evidence="3" key="1">
    <citation type="submission" date="2011-05" db="EMBL/GenBank/DDBJ databases">
        <authorList>
            <person name="Richards S.R."/>
            <person name="Qu J."/>
            <person name="Jiang H."/>
            <person name="Jhangiani S.N."/>
            <person name="Agravi P."/>
            <person name="Goodspeed R."/>
            <person name="Gross S."/>
            <person name="Mandapat C."/>
            <person name="Jackson L."/>
            <person name="Mathew T."/>
            <person name="Pu L."/>
            <person name="Thornton R."/>
            <person name="Saada N."/>
            <person name="Wilczek-Boney K.B."/>
            <person name="Lee S."/>
            <person name="Kovar C."/>
            <person name="Wu Y."/>
            <person name="Scherer S.E."/>
            <person name="Worley K.C."/>
            <person name="Muzny D.M."/>
            <person name="Gibbs R."/>
        </authorList>
    </citation>
    <scope>NUCLEOTIDE SEQUENCE</scope>
    <source>
        <strain evidence="3">Brora</strain>
    </source>
</reference>
<sequence length="117" mass="13533">MHILLAVLSFASYSLKQLQRNIKKDLEDSTTGILFKKSLYDSMKIEESGYVIITFFKFGYVPAADNSVIGNKLEYEMKTNKNLQPGKDSFYYYINAYISLKFSNYNGGKLMQHRAWS</sequence>
<keyword evidence="3" id="KW-1185">Reference proteome</keyword>
<dbReference type="EMBL" id="JH431887">
    <property type="status" value="NOT_ANNOTATED_CDS"/>
    <property type="molecule type" value="Genomic_DNA"/>
</dbReference>
<name>T1J6T5_STRMM</name>
<evidence type="ECO:0000256" key="1">
    <source>
        <dbReference type="SAM" id="SignalP"/>
    </source>
</evidence>
<dbReference type="HOGENOM" id="CLU_2087864_0_0_1"/>
<protein>
    <submittedName>
        <fullName evidence="2">Uncharacterized protein</fullName>
    </submittedName>
</protein>
<proteinExistence type="predicted"/>
<dbReference type="Proteomes" id="UP000014500">
    <property type="component" value="Unassembled WGS sequence"/>
</dbReference>
<evidence type="ECO:0000313" key="3">
    <source>
        <dbReference type="Proteomes" id="UP000014500"/>
    </source>
</evidence>
<feature type="chain" id="PRO_5004579967" evidence="1">
    <location>
        <begin position="17"/>
        <end position="117"/>
    </location>
</feature>
<dbReference type="AlphaFoldDB" id="T1J6T5"/>
<feature type="signal peptide" evidence="1">
    <location>
        <begin position="1"/>
        <end position="16"/>
    </location>
</feature>
<dbReference type="EnsemblMetazoa" id="SMAR009361-RA">
    <property type="protein sequence ID" value="SMAR009361-PA"/>
    <property type="gene ID" value="SMAR009361"/>
</dbReference>
<accession>T1J6T5</accession>